<evidence type="ECO:0000256" key="2">
    <source>
        <dbReference type="SAM" id="SignalP"/>
    </source>
</evidence>
<dbReference type="STRING" id="48936.NJ75_02215"/>
<dbReference type="AlphaFoldDB" id="A0A0B8ZK86"/>
<accession>A0A0B8ZK86</accession>
<dbReference type="EMBL" id="JRVC01000009">
    <property type="protein sequence ID" value="KHS46621.1"/>
    <property type="molecule type" value="Genomic_DNA"/>
</dbReference>
<evidence type="ECO:0000256" key="1">
    <source>
        <dbReference type="SAM" id="MobiDB-lite"/>
    </source>
</evidence>
<dbReference type="SUPFAM" id="SSF55961">
    <property type="entry name" value="Bet v1-like"/>
    <property type="match status" value="1"/>
</dbReference>
<gene>
    <name evidence="3" type="ORF">NJ75_02215</name>
</gene>
<dbReference type="InterPro" id="IPR023393">
    <property type="entry name" value="START-like_dom_sf"/>
</dbReference>
<dbReference type="Gene3D" id="3.30.530.20">
    <property type="match status" value="1"/>
</dbReference>
<evidence type="ECO:0000313" key="3">
    <source>
        <dbReference type="EMBL" id="KHS46621.1"/>
    </source>
</evidence>
<comment type="caution">
    <text evidence="3">The sequence shown here is derived from an EMBL/GenBank/DDBJ whole genome shotgun (WGS) entry which is preliminary data.</text>
</comment>
<dbReference type="PATRIC" id="fig|48936.3.peg.2224"/>
<sequence>MGKLWYILTAGLGGLAVVASVPARAEVTARTDSGFVIRVTGEVAASPAEAWKAFTTPSLWWNPQHTFSGEAANLSLDASANGCFCEKLPVPKGAPATQKPGSVMHMRVIYAEPYRALRLVGGLGPLQSEAVNGTMTVTFKPVEGSGGKSTRILWEYVVGGFMRYKTDTISGAVDKVLGEQISGLTKLIGPASPVDKKLLSTEPLAPEASVAGTRPGANDSATDVALPPPQEDAPTYTPDPTKDDAAAGESVKSALDQLFKKKDDRLPPGR</sequence>
<feature type="chain" id="PRO_5002127629" evidence="2">
    <location>
        <begin position="26"/>
        <end position="270"/>
    </location>
</feature>
<reference evidence="3 4" key="1">
    <citation type="submission" date="2014-10" db="EMBL/GenBank/DDBJ databases">
        <title>Draft genome sequence of Novosphingobium subterraneum DSM 12447.</title>
        <authorList>
            <person name="Gan H.M."/>
            <person name="Gan H.Y."/>
            <person name="Savka M.A."/>
        </authorList>
    </citation>
    <scope>NUCLEOTIDE SEQUENCE [LARGE SCALE GENOMIC DNA]</scope>
    <source>
        <strain evidence="3 4">DSM 12447</strain>
    </source>
</reference>
<feature type="region of interest" description="Disordered" evidence="1">
    <location>
        <begin position="206"/>
        <end position="249"/>
    </location>
</feature>
<proteinExistence type="predicted"/>
<protein>
    <submittedName>
        <fullName evidence="3">Polyketide cyclase/dehydrase</fullName>
    </submittedName>
</protein>
<organism evidence="3 4">
    <name type="scientific">Novosphingobium subterraneum</name>
    <dbReference type="NCBI Taxonomy" id="48936"/>
    <lineage>
        <taxon>Bacteria</taxon>
        <taxon>Pseudomonadati</taxon>
        <taxon>Pseudomonadota</taxon>
        <taxon>Alphaproteobacteria</taxon>
        <taxon>Sphingomonadales</taxon>
        <taxon>Sphingomonadaceae</taxon>
        <taxon>Novosphingobium</taxon>
    </lineage>
</organism>
<keyword evidence="2" id="KW-0732">Signal</keyword>
<feature type="signal peptide" evidence="2">
    <location>
        <begin position="1"/>
        <end position="25"/>
    </location>
</feature>
<keyword evidence="4" id="KW-1185">Reference proteome</keyword>
<name>A0A0B8ZK86_9SPHN</name>
<evidence type="ECO:0000313" key="4">
    <source>
        <dbReference type="Proteomes" id="UP000031338"/>
    </source>
</evidence>
<dbReference type="Proteomes" id="UP000031338">
    <property type="component" value="Unassembled WGS sequence"/>
</dbReference>